<dbReference type="Pfam" id="PF09357">
    <property type="entry name" value="RteC"/>
    <property type="match status" value="1"/>
</dbReference>
<dbReference type="RefSeq" id="WP_053188217.1">
    <property type="nucleotide sequence ID" value="NZ_LGIA01000209.1"/>
</dbReference>
<evidence type="ECO:0008006" key="3">
    <source>
        <dbReference type="Google" id="ProtNLM"/>
    </source>
</evidence>
<evidence type="ECO:0000313" key="2">
    <source>
        <dbReference type="Proteomes" id="UP000036958"/>
    </source>
</evidence>
<reference evidence="2" key="1">
    <citation type="submission" date="2015-07" db="EMBL/GenBank/DDBJ databases">
        <title>Genome sequencing of Sunxiuqinia dokdonensis strain SK.</title>
        <authorList>
            <person name="Ahn S."/>
            <person name="Kim B.-C."/>
        </authorList>
    </citation>
    <scope>NUCLEOTIDE SEQUENCE [LARGE SCALE GENOMIC DNA]</scope>
    <source>
        <strain evidence="2">SK</strain>
    </source>
</reference>
<proteinExistence type="predicted"/>
<dbReference type="InterPro" id="IPR018534">
    <property type="entry name" value="Tet_reg_excision_RteC"/>
</dbReference>
<dbReference type="STRING" id="1409788.NC99_43490"/>
<dbReference type="SUPFAM" id="SSF74788">
    <property type="entry name" value="Cullin repeat-like"/>
    <property type="match status" value="1"/>
</dbReference>
<accession>A0A0L8V2W2</accession>
<organism evidence="1 2">
    <name type="scientific">Sunxiuqinia dokdonensis</name>
    <dbReference type="NCBI Taxonomy" id="1409788"/>
    <lineage>
        <taxon>Bacteria</taxon>
        <taxon>Pseudomonadati</taxon>
        <taxon>Bacteroidota</taxon>
        <taxon>Bacteroidia</taxon>
        <taxon>Marinilabiliales</taxon>
        <taxon>Prolixibacteraceae</taxon>
        <taxon>Sunxiuqinia</taxon>
    </lineage>
</organism>
<comment type="caution">
    <text evidence="1">The sequence shown here is derived from an EMBL/GenBank/DDBJ whole genome shotgun (WGS) entry which is preliminary data.</text>
</comment>
<dbReference type="Proteomes" id="UP000036958">
    <property type="component" value="Unassembled WGS sequence"/>
</dbReference>
<sequence length="277" mass="32657">MEAYSHIIIELERDLEQIALTSDHVLDTTRMAIRSCKLALVKLRRMVLARGFPDQESEIRFFKEIKPLAHSRLLFYQSLFEIQSLQVKYAPERMRRYLEAKIDEIQLYMEEHAASVQYYNCGFTYLDSLYFVRNNDQIPIELKCLEDPMDEQFNTWQDHTFAVIRANNLLLEYLTQEIIRLENPEQANHPMTLANLAWTGHIIDLVELLYALSSARAINNGKIPIIGLAKLFGSIFNMDLEKDLYRYFSEIKQRKIDQTKFLEHLKSSLQQRIDESI</sequence>
<protein>
    <recommendedName>
        <fullName evidence="3">RteC protein</fullName>
    </recommendedName>
</protein>
<dbReference type="InterPro" id="IPR016159">
    <property type="entry name" value="Cullin_repeat-like_dom_sf"/>
</dbReference>
<dbReference type="OrthoDB" id="790983at2"/>
<dbReference type="AlphaFoldDB" id="A0A0L8V2W2"/>
<gene>
    <name evidence="1" type="ORF">NC99_43490</name>
</gene>
<keyword evidence="2" id="KW-1185">Reference proteome</keyword>
<evidence type="ECO:0000313" key="1">
    <source>
        <dbReference type="EMBL" id="KOH42840.1"/>
    </source>
</evidence>
<name>A0A0L8V2W2_9BACT</name>
<dbReference type="EMBL" id="LGIA01000209">
    <property type="protein sequence ID" value="KOH42840.1"/>
    <property type="molecule type" value="Genomic_DNA"/>
</dbReference>